<dbReference type="AlphaFoldDB" id="A0A846MRX5"/>
<keyword evidence="1" id="KW-0175">Coiled coil</keyword>
<evidence type="ECO:0000313" key="4">
    <source>
        <dbReference type="Proteomes" id="UP000537126"/>
    </source>
</evidence>
<evidence type="ECO:0000256" key="1">
    <source>
        <dbReference type="SAM" id="Coils"/>
    </source>
</evidence>
<accession>A0A846MRX5</accession>
<comment type="caution">
    <text evidence="3">The sequence shown here is derived from an EMBL/GenBank/DDBJ whole genome shotgun (WGS) entry which is preliminary data.</text>
</comment>
<protein>
    <submittedName>
        <fullName evidence="3">Gas vesicle protein</fullName>
    </submittedName>
</protein>
<dbReference type="EMBL" id="JAASRN010000002">
    <property type="protein sequence ID" value="NIK74408.1"/>
    <property type="molecule type" value="Genomic_DNA"/>
</dbReference>
<evidence type="ECO:0000256" key="2">
    <source>
        <dbReference type="SAM" id="MobiDB-lite"/>
    </source>
</evidence>
<name>A0A846MRX5_9BACT</name>
<evidence type="ECO:0000313" key="3">
    <source>
        <dbReference type="EMBL" id="NIK74408.1"/>
    </source>
</evidence>
<dbReference type="Proteomes" id="UP000537126">
    <property type="component" value="Unassembled WGS sequence"/>
</dbReference>
<organism evidence="3 4">
    <name type="scientific">Thermonema lapsum</name>
    <dbReference type="NCBI Taxonomy" id="28195"/>
    <lineage>
        <taxon>Bacteria</taxon>
        <taxon>Pseudomonadati</taxon>
        <taxon>Bacteroidota</taxon>
        <taxon>Cytophagia</taxon>
        <taxon>Cytophagales</taxon>
        <taxon>Thermonemataceae</taxon>
        <taxon>Thermonema</taxon>
    </lineage>
</organism>
<feature type="region of interest" description="Disordered" evidence="2">
    <location>
        <begin position="1"/>
        <end position="31"/>
    </location>
</feature>
<sequence>MSMEDFYKKSEEQPEEKAVNPEEVNDLKEAVVNPDRKEIESRFQGMKDLFTAILQENKKDYEYQLAEMKKLFTSIMEENRKHFKEQLQDLYKELPKIIHEADRMRQDEQYVFIEEAEYGVPKGKPRRHTRLDAVKELIAGHDTELLYREIAEIQSNISKTMQQQKENLSEVVDEIYERVQAMESKVQTAIQNLQNNFMSSIQQVEQEGANRFHVAELLRKLADEVKPPFRQ</sequence>
<reference evidence="3 4" key="1">
    <citation type="submission" date="2020-03" db="EMBL/GenBank/DDBJ databases">
        <title>Genomic Encyclopedia of Type Strains, Phase IV (KMG-IV): sequencing the most valuable type-strain genomes for metagenomic binning, comparative biology and taxonomic classification.</title>
        <authorList>
            <person name="Goeker M."/>
        </authorList>
    </citation>
    <scope>NUCLEOTIDE SEQUENCE [LARGE SCALE GENOMIC DNA]</scope>
    <source>
        <strain evidence="3 4">DSM 5718</strain>
    </source>
</reference>
<feature type="coiled-coil region" evidence="1">
    <location>
        <begin position="165"/>
        <end position="196"/>
    </location>
</feature>
<keyword evidence="4" id="KW-1185">Reference proteome</keyword>
<gene>
    <name evidence="3" type="ORF">FHS56_001921</name>
</gene>
<proteinExistence type="predicted"/>
<dbReference type="RefSeq" id="WP_166920040.1">
    <property type="nucleotide sequence ID" value="NZ_JAASRN010000002.1"/>
</dbReference>